<evidence type="ECO:0000313" key="2">
    <source>
        <dbReference type="Proteomes" id="UP001054945"/>
    </source>
</evidence>
<organism evidence="1 2">
    <name type="scientific">Caerostris extrusa</name>
    <name type="common">Bark spider</name>
    <name type="synonym">Caerostris bankana</name>
    <dbReference type="NCBI Taxonomy" id="172846"/>
    <lineage>
        <taxon>Eukaryota</taxon>
        <taxon>Metazoa</taxon>
        <taxon>Ecdysozoa</taxon>
        <taxon>Arthropoda</taxon>
        <taxon>Chelicerata</taxon>
        <taxon>Arachnida</taxon>
        <taxon>Araneae</taxon>
        <taxon>Araneomorphae</taxon>
        <taxon>Entelegynae</taxon>
        <taxon>Araneoidea</taxon>
        <taxon>Araneidae</taxon>
        <taxon>Caerostris</taxon>
    </lineage>
</organism>
<protein>
    <submittedName>
        <fullName evidence="1">Uncharacterized protein</fullName>
    </submittedName>
</protein>
<sequence length="85" mass="9485">MIILEGSIPQKLDSSFQQLSMQSNGQTLSEDTSYKHSIRKAWQRWEEMKQGKIQPRASKRYTSTSSKSPSVLNVAALTALETPAA</sequence>
<accession>A0AAV4XX98</accession>
<evidence type="ECO:0000313" key="1">
    <source>
        <dbReference type="EMBL" id="GIY98520.1"/>
    </source>
</evidence>
<name>A0AAV4XX98_CAEEX</name>
<proteinExistence type="predicted"/>
<comment type="caution">
    <text evidence="1">The sequence shown here is derived from an EMBL/GenBank/DDBJ whole genome shotgun (WGS) entry which is preliminary data.</text>
</comment>
<reference evidence="1 2" key="1">
    <citation type="submission" date="2021-06" db="EMBL/GenBank/DDBJ databases">
        <title>Caerostris extrusa draft genome.</title>
        <authorList>
            <person name="Kono N."/>
            <person name="Arakawa K."/>
        </authorList>
    </citation>
    <scope>NUCLEOTIDE SEQUENCE [LARGE SCALE GENOMIC DNA]</scope>
</reference>
<dbReference type="EMBL" id="BPLR01000931">
    <property type="protein sequence ID" value="GIY98520.1"/>
    <property type="molecule type" value="Genomic_DNA"/>
</dbReference>
<keyword evidence="2" id="KW-1185">Reference proteome</keyword>
<gene>
    <name evidence="1" type="ORF">CEXT_664091</name>
</gene>
<dbReference type="AlphaFoldDB" id="A0AAV4XX98"/>
<dbReference type="Proteomes" id="UP001054945">
    <property type="component" value="Unassembled WGS sequence"/>
</dbReference>